<dbReference type="EMBL" id="JABWGN010000024">
    <property type="protein sequence ID" value="NUW37895.1"/>
    <property type="molecule type" value="Genomic_DNA"/>
</dbReference>
<evidence type="ECO:0000313" key="3">
    <source>
        <dbReference type="Proteomes" id="UP000586042"/>
    </source>
</evidence>
<sequence>MGHLPVDVRASLRLFAYYLANGTIDVDLLDGVDYRPALFQFGSPLEQVFAIYCNVLQVDANGEVLNEADAQYRVAQWIRAYCDQSYQVEPPFQAWETELHGP</sequence>
<evidence type="ECO:0000313" key="2">
    <source>
        <dbReference type="EMBL" id="NUW37895.1"/>
    </source>
</evidence>
<protein>
    <recommendedName>
        <fullName evidence="1">DUF7677 domain-containing protein</fullName>
    </recommendedName>
</protein>
<proteinExistence type="predicted"/>
<feature type="domain" description="DUF7677" evidence="1">
    <location>
        <begin position="3"/>
        <end position="100"/>
    </location>
</feature>
<dbReference type="Pfam" id="PF24725">
    <property type="entry name" value="DUF7677"/>
    <property type="match status" value="1"/>
</dbReference>
<organism evidence="2 3">
    <name type="scientific">Nonomuraea montanisoli</name>
    <dbReference type="NCBI Taxonomy" id="2741721"/>
    <lineage>
        <taxon>Bacteria</taxon>
        <taxon>Bacillati</taxon>
        <taxon>Actinomycetota</taxon>
        <taxon>Actinomycetes</taxon>
        <taxon>Streptosporangiales</taxon>
        <taxon>Streptosporangiaceae</taxon>
        <taxon>Nonomuraea</taxon>
    </lineage>
</organism>
<comment type="caution">
    <text evidence="2">The sequence shown here is derived from an EMBL/GenBank/DDBJ whole genome shotgun (WGS) entry which is preliminary data.</text>
</comment>
<dbReference type="InterPro" id="IPR056094">
    <property type="entry name" value="DUF7677"/>
</dbReference>
<dbReference type="AlphaFoldDB" id="A0A7Y6M8M2"/>
<dbReference type="Proteomes" id="UP000586042">
    <property type="component" value="Unassembled WGS sequence"/>
</dbReference>
<reference evidence="2 3" key="1">
    <citation type="submission" date="2020-06" db="EMBL/GenBank/DDBJ databases">
        <title>Nonomuraea sp. SMC257, a novel actinomycete isolated from soil.</title>
        <authorList>
            <person name="Chanama M."/>
        </authorList>
    </citation>
    <scope>NUCLEOTIDE SEQUENCE [LARGE SCALE GENOMIC DNA]</scope>
    <source>
        <strain evidence="2 3">SMC257</strain>
    </source>
</reference>
<accession>A0A7Y6M8M2</accession>
<evidence type="ECO:0000259" key="1">
    <source>
        <dbReference type="Pfam" id="PF24725"/>
    </source>
</evidence>
<keyword evidence="3" id="KW-1185">Reference proteome</keyword>
<name>A0A7Y6M8M2_9ACTN</name>
<gene>
    <name evidence="2" type="ORF">HTZ77_41840</name>
</gene>